<keyword evidence="4" id="KW-1185">Reference proteome</keyword>
<name>K9TKD6_9CYAN</name>
<sequence>MDSEKSLIPLVYAPNLHLFAFHLWRGLTGEPDSLAPHPKQLWERGDDILKALGFAEPLHIPGYPDNSPEPLGAQVNLHPQKQLELTGKLPDSDLPIAGLLLTHRLYDSYSLTFNLRRPETENGEKTAPVPISFWQKLNTDRLLFLPHVVQSSLGQTLLLTAFLPESETDKSPENLQDFAGNCVKQVSPSHKNRPPLQQLGELFGSPIFEFGGQVLEANLGEEAQVQPHILILLFRAELPSEKFVDAYREFINLFYYRNKVISAYRETRTLYQKTYSIYTDLEKKVKSFKQELEKNKTRLALSQEELEDLKQVLKKLAQLDLEYARLLRNYKHSRNTIAINTKNYQVSLEAIVKRLKEQGYGVKPEDLDFFRDFASQTSAYFQTRISDELNYFVEGSSLADKAVASIRGIVEIEQTQRDRRLEQQNQQLQDQIQAVGVGIAAGAIVASTSGLLFEEPIASPWAENRGEQLHPFAIALLASFGCAIVAWGVTKWVMGWKPKE</sequence>
<dbReference type="eggNOG" id="ENOG502Z9VG">
    <property type="taxonomic scope" value="Bacteria"/>
</dbReference>
<protein>
    <submittedName>
        <fullName evidence="3">Uncharacterized protein</fullName>
    </submittedName>
</protein>
<evidence type="ECO:0000256" key="2">
    <source>
        <dbReference type="SAM" id="Phobius"/>
    </source>
</evidence>
<dbReference type="InParanoid" id="K9TKD6"/>
<dbReference type="OrthoDB" id="448901at2"/>
<dbReference type="PATRIC" id="fig|56110.3.peg.4126"/>
<dbReference type="Proteomes" id="UP000010367">
    <property type="component" value="Chromosome"/>
</dbReference>
<dbReference type="STRING" id="56110.Oscil6304_3442"/>
<dbReference type="EMBL" id="CP003607">
    <property type="protein sequence ID" value="AFY83010.1"/>
    <property type="molecule type" value="Genomic_DNA"/>
</dbReference>
<keyword evidence="2" id="KW-0472">Membrane</keyword>
<feature type="transmembrane region" description="Helical" evidence="2">
    <location>
        <begin position="473"/>
        <end position="494"/>
    </location>
</feature>
<keyword evidence="2" id="KW-1133">Transmembrane helix</keyword>
<proteinExistence type="predicted"/>
<dbReference type="HOGENOM" id="CLU_036803_0_0_3"/>
<evidence type="ECO:0000256" key="1">
    <source>
        <dbReference type="SAM" id="Coils"/>
    </source>
</evidence>
<feature type="coiled-coil region" evidence="1">
    <location>
        <begin position="278"/>
        <end position="336"/>
    </location>
</feature>
<reference evidence="3 4" key="1">
    <citation type="submission" date="2012-06" db="EMBL/GenBank/DDBJ databases">
        <title>Finished chromosome of genome of Oscillatoria acuminata PCC 6304.</title>
        <authorList>
            <consortium name="US DOE Joint Genome Institute"/>
            <person name="Gugger M."/>
            <person name="Coursin T."/>
            <person name="Rippka R."/>
            <person name="Tandeau De Marsac N."/>
            <person name="Huntemann M."/>
            <person name="Wei C.-L."/>
            <person name="Han J."/>
            <person name="Detter J.C."/>
            <person name="Han C."/>
            <person name="Tapia R."/>
            <person name="Davenport K."/>
            <person name="Daligault H."/>
            <person name="Erkkila T."/>
            <person name="Gu W."/>
            <person name="Munk A.C.C."/>
            <person name="Teshima H."/>
            <person name="Xu Y."/>
            <person name="Chain P."/>
            <person name="Chen A."/>
            <person name="Krypides N."/>
            <person name="Mavromatis K."/>
            <person name="Markowitz V."/>
            <person name="Szeto E."/>
            <person name="Ivanova N."/>
            <person name="Mikhailova N."/>
            <person name="Ovchinnikova G."/>
            <person name="Pagani I."/>
            <person name="Pati A."/>
            <person name="Goodwin L."/>
            <person name="Peters L."/>
            <person name="Pitluck S."/>
            <person name="Woyke T."/>
            <person name="Kerfeld C."/>
        </authorList>
    </citation>
    <scope>NUCLEOTIDE SEQUENCE [LARGE SCALE GENOMIC DNA]</scope>
    <source>
        <strain evidence="3 4">PCC 6304</strain>
    </source>
</reference>
<gene>
    <name evidence="3" type="ORF">Oscil6304_3442</name>
</gene>
<dbReference type="AlphaFoldDB" id="K9TKD6"/>
<evidence type="ECO:0000313" key="3">
    <source>
        <dbReference type="EMBL" id="AFY83010.1"/>
    </source>
</evidence>
<dbReference type="RefSeq" id="WP_015149640.1">
    <property type="nucleotide sequence ID" value="NC_019693.1"/>
</dbReference>
<evidence type="ECO:0000313" key="4">
    <source>
        <dbReference type="Proteomes" id="UP000010367"/>
    </source>
</evidence>
<keyword evidence="2" id="KW-0812">Transmembrane</keyword>
<organism evidence="3 4">
    <name type="scientific">Oscillatoria acuminata PCC 6304</name>
    <dbReference type="NCBI Taxonomy" id="56110"/>
    <lineage>
        <taxon>Bacteria</taxon>
        <taxon>Bacillati</taxon>
        <taxon>Cyanobacteriota</taxon>
        <taxon>Cyanophyceae</taxon>
        <taxon>Oscillatoriophycideae</taxon>
        <taxon>Oscillatoriales</taxon>
        <taxon>Oscillatoriaceae</taxon>
        <taxon>Oscillatoria</taxon>
    </lineage>
</organism>
<keyword evidence="1" id="KW-0175">Coiled coil</keyword>
<dbReference type="KEGG" id="oac:Oscil6304_3442"/>
<accession>K9TKD6</accession>